<comment type="caution">
    <text evidence="3">The sequence shown here is derived from an EMBL/GenBank/DDBJ whole genome shotgun (WGS) entry which is preliminary data.</text>
</comment>
<dbReference type="Proteomes" id="UP001569512">
    <property type="component" value="Unassembled WGS sequence"/>
</dbReference>
<dbReference type="EMBL" id="JBGMSU010000074">
    <property type="protein sequence ID" value="MFA0941013.1"/>
    <property type="molecule type" value="Genomic_DNA"/>
</dbReference>
<accession>A0ABV4PLP7</accession>
<keyword evidence="1" id="KW-0175">Coiled coil</keyword>
<feature type="non-terminal residue" evidence="3">
    <location>
        <position position="1"/>
    </location>
</feature>
<gene>
    <name evidence="3" type="ORF">ACDH53_27005</name>
</gene>
<evidence type="ECO:0000256" key="2">
    <source>
        <dbReference type="SAM" id="MobiDB-lite"/>
    </source>
</evidence>
<keyword evidence="4" id="KW-1185">Reference proteome</keyword>
<name>A0ABV4PLP7_9PSED</name>
<proteinExistence type="predicted"/>
<evidence type="ECO:0000256" key="1">
    <source>
        <dbReference type="SAM" id="Coils"/>
    </source>
</evidence>
<feature type="coiled-coil region" evidence="1">
    <location>
        <begin position="105"/>
        <end position="136"/>
    </location>
</feature>
<feature type="region of interest" description="Disordered" evidence="2">
    <location>
        <begin position="146"/>
        <end position="178"/>
    </location>
</feature>
<protein>
    <submittedName>
        <fullName evidence="3">Integrating conjugative element protein</fullName>
    </submittedName>
</protein>
<organism evidence="3 4">
    <name type="scientific">Pseudomonas tremae</name>
    <dbReference type="NCBI Taxonomy" id="200454"/>
    <lineage>
        <taxon>Bacteria</taxon>
        <taxon>Pseudomonadati</taxon>
        <taxon>Pseudomonadota</taxon>
        <taxon>Gammaproteobacteria</taxon>
        <taxon>Pseudomonadales</taxon>
        <taxon>Pseudomonadaceae</taxon>
        <taxon>Pseudomonas</taxon>
    </lineage>
</organism>
<reference evidence="3 4" key="1">
    <citation type="submission" date="2024-06" db="EMBL/GenBank/DDBJ databases">
        <title>Genome sequences for Pseudomonas syringae strains with characterized LPS.</title>
        <authorList>
            <person name="Baltrus D.A."/>
            <person name="Krings L."/>
        </authorList>
    </citation>
    <scope>NUCLEOTIDE SEQUENCE [LARGE SCALE GENOMIC DNA]</scope>
    <source>
        <strain evidence="3 4">NCPPB2708</strain>
    </source>
</reference>
<evidence type="ECO:0000313" key="3">
    <source>
        <dbReference type="EMBL" id="MFA0941013.1"/>
    </source>
</evidence>
<evidence type="ECO:0000313" key="4">
    <source>
        <dbReference type="Proteomes" id="UP001569512"/>
    </source>
</evidence>
<feature type="compositionally biased region" description="Basic and acidic residues" evidence="2">
    <location>
        <begin position="164"/>
        <end position="178"/>
    </location>
</feature>
<sequence>CTKTTSTAGVGLTPLIQESYDSKLKALQELISGNKSLTQENLSQASSSSLPVTRGVVEALRSEHDQDMLAKRLASELALSDVLGKALLLQRTLFTGSKEPNIAANDVAQQAVSQQNNNLQQEIDNLKTELDMRRNLASNSPTTILQRAQGRQEGSKIIFQGDPTPDRLKQLQSPKKED</sequence>